<reference evidence="2" key="1">
    <citation type="submission" date="2016-11" db="UniProtKB">
        <authorList>
            <consortium name="WormBaseParasite"/>
        </authorList>
    </citation>
    <scope>IDENTIFICATION</scope>
</reference>
<evidence type="ECO:0000313" key="1">
    <source>
        <dbReference type="Proteomes" id="UP000095283"/>
    </source>
</evidence>
<organism evidence="1 2">
    <name type="scientific">Heterorhabditis bacteriophora</name>
    <name type="common">Entomopathogenic nematode worm</name>
    <dbReference type="NCBI Taxonomy" id="37862"/>
    <lineage>
        <taxon>Eukaryota</taxon>
        <taxon>Metazoa</taxon>
        <taxon>Ecdysozoa</taxon>
        <taxon>Nematoda</taxon>
        <taxon>Chromadorea</taxon>
        <taxon>Rhabditida</taxon>
        <taxon>Rhabditina</taxon>
        <taxon>Rhabditomorpha</taxon>
        <taxon>Strongyloidea</taxon>
        <taxon>Heterorhabditidae</taxon>
        <taxon>Heterorhabditis</taxon>
    </lineage>
</organism>
<keyword evidence="1" id="KW-1185">Reference proteome</keyword>
<accession>A0A1I7XKC0</accession>
<protein>
    <submittedName>
        <fullName evidence="2">Rhomboid domain-containing protein</fullName>
    </submittedName>
</protein>
<proteinExistence type="predicted"/>
<evidence type="ECO:0000313" key="2">
    <source>
        <dbReference type="WBParaSite" id="Hba_17759"/>
    </source>
</evidence>
<dbReference type="AlphaFoldDB" id="A0A1I7XKC0"/>
<dbReference type="WBParaSite" id="Hba_17759">
    <property type="protein sequence ID" value="Hba_17759"/>
    <property type="gene ID" value="Hba_17759"/>
</dbReference>
<name>A0A1I7XKC0_HETBA</name>
<dbReference type="Proteomes" id="UP000095283">
    <property type="component" value="Unplaced"/>
</dbReference>
<sequence length="73" mass="8092">MAKNCMYYIGAVRLQLYLVKFVAIDHMEGTTAYGHAMGAVAFSKGVSGEILSILVYNLMRFSRPGQLCDRQDA</sequence>